<organism evidence="2 3">
    <name type="scientific">Mesotoga prima</name>
    <dbReference type="NCBI Taxonomy" id="1184387"/>
    <lineage>
        <taxon>Bacteria</taxon>
        <taxon>Thermotogati</taxon>
        <taxon>Thermotogota</taxon>
        <taxon>Thermotogae</taxon>
        <taxon>Kosmotogales</taxon>
        <taxon>Kosmotogaceae</taxon>
        <taxon>Mesotoga</taxon>
    </lineage>
</organism>
<evidence type="ECO:0000313" key="2">
    <source>
        <dbReference type="EMBL" id="KUK80669.1"/>
    </source>
</evidence>
<reference evidence="3" key="1">
    <citation type="journal article" date="2015" name="MBio">
        <title>Genome-Resolved Metagenomic Analysis Reveals Roles for Candidate Phyla and Other Microbial Community Members in Biogeochemical Transformations in Oil Reservoirs.</title>
        <authorList>
            <person name="Hu P."/>
            <person name="Tom L."/>
            <person name="Singh A."/>
            <person name="Thomas B.C."/>
            <person name="Baker B.J."/>
            <person name="Piceno Y.M."/>
            <person name="Andersen G.L."/>
            <person name="Banfield J.F."/>
        </authorList>
    </citation>
    <scope>NUCLEOTIDE SEQUENCE [LARGE SCALE GENOMIC DNA]</scope>
</reference>
<dbReference type="GO" id="GO:0016787">
    <property type="term" value="F:hydrolase activity"/>
    <property type="evidence" value="ECO:0007669"/>
    <property type="project" value="UniProtKB-KW"/>
</dbReference>
<proteinExistence type="predicted"/>
<accession>A0A101HPW3</accession>
<evidence type="ECO:0000313" key="3">
    <source>
        <dbReference type="Proteomes" id="UP000054092"/>
    </source>
</evidence>
<feature type="domain" description="Metallo-beta-lactamase" evidence="1">
    <location>
        <begin position="35"/>
        <end position="66"/>
    </location>
</feature>
<dbReference type="InterPro" id="IPR036866">
    <property type="entry name" value="RibonucZ/Hydroxyglut_hydro"/>
</dbReference>
<comment type="caution">
    <text evidence="2">The sequence shown here is derived from an EMBL/GenBank/DDBJ whole genome shotgun (WGS) entry which is preliminary data.</text>
</comment>
<dbReference type="PANTHER" id="PTHR46504:SF2">
    <property type="entry name" value="TRNASE Z TRZ1"/>
    <property type="match status" value="1"/>
</dbReference>
<gene>
    <name evidence="2" type="ORF">XD94_0836</name>
</gene>
<dbReference type="PATRIC" id="fig|1184387.3.peg.1226"/>
<dbReference type="Pfam" id="PF00753">
    <property type="entry name" value="Lactamase_B"/>
    <property type="match status" value="1"/>
</dbReference>
<dbReference type="AlphaFoldDB" id="A0A101HPW3"/>
<name>A0A101HPW3_9BACT</name>
<evidence type="ECO:0000259" key="1">
    <source>
        <dbReference type="Pfam" id="PF00753"/>
    </source>
</evidence>
<dbReference type="InterPro" id="IPR001279">
    <property type="entry name" value="Metallo-B-lactamas"/>
</dbReference>
<dbReference type="Gene3D" id="3.60.15.10">
    <property type="entry name" value="Ribonuclease Z/Hydroxyacylglutathione hydrolase-like"/>
    <property type="match status" value="1"/>
</dbReference>
<dbReference type="EMBL" id="LGGP01000125">
    <property type="protein sequence ID" value="KUK80669.1"/>
    <property type="molecule type" value="Genomic_DNA"/>
</dbReference>
<dbReference type="Proteomes" id="UP000054092">
    <property type="component" value="Unassembled WGS sequence"/>
</dbReference>
<protein>
    <submittedName>
        <fullName evidence="2">Metal-dependent hydrolase, beta-lactamase superfamily III</fullName>
    </submittedName>
</protein>
<sequence>MEFQIFSKALYSTWILYRPERILFDVGEGISTVLGNSVYAIKDIFLTHGHVDHISGLWGLINTRNTAMGDRNKPLRVSFPSGNRAIEAYLDFIIGMNPRLRYNMIVNPINVGDEVYLRTAGSFRRHVAPFRVKHTIGEISYGYHIYEERKKLKEEYAGLSSKEIAGVVREKGREEITDTYLKKIVTISGDTFALPPEVIADSETLLHECTFLVGKDRRNQNHSSIEEVIDSVRNSKGIKRLILYHISGRYTSKMKKWHNIIKKELDGSGLEVFLVHPEHVFEL</sequence>
<keyword evidence="2" id="KW-0378">Hydrolase</keyword>
<dbReference type="SUPFAM" id="SSF56281">
    <property type="entry name" value="Metallo-hydrolase/oxidoreductase"/>
    <property type="match status" value="1"/>
</dbReference>
<dbReference type="PANTHER" id="PTHR46504">
    <property type="entry name" value="TRNASE Z TRZ1"/>
    <property type="match status" value="1"/>
</dbReference>